<feature type="signal peptide" evidence="1">
    <location>
        <begin position="1"/>
        <end position="25"/>
    </location>
</feature>
<reference evidence="2 3" key="1">
    <citation type="submission" date="2010-08" db="EMBL/GenBank/DDBJ databases">
        <authorList>
            <person name="Durkin A.S."/>
            <person name="Madupu R."/>
            <person name="Torralba M."/>
            <person name="Gillis M."/>
            <person name="Methe B."/>
            <person name="Sutton G."/>
            <person name="Nelson K.E."/>
        </authorList>
    </citation>
    <scope>NUCLEOTIDE SEQUENCE [LARGE SCALE GENOMIC DNA]</scope>
    <source>
        <strain evidence="2 3">ACS-049-V-Sch6</strain>
    </source>
</reference>
<sequence length="128" mass="14987">MISKILVTIMLLGSILSPLVSTVYATDVWVAHEASENTDIYIMDDTFSCGVSKTGKWFDISGKIVRNGKLKEVKTWHFSKYQGNMWRYYSNTMQRGHDIVVGAPNRVFEYGMRQANWSYEIRNRFYYY</sequence>
<name>E1L7M8_9FIRM</name>
<evidence type="ECO:0000256" key="1">
    <source>
        <dbReference type="SAM" id="SignalP"/>
    </source>
</evidence>
<dbReference type="Proteomes" id="UP000004211">
    <property type="component" value="Unassembled WGS sequence"/>
</dbReference>
<dbReference type="RefSeq" id="WP_005378142.1">
    <property type="nucleotide sequence ID" value="NZ_AEDR01000043.1"/>
</dbReference>
<dbReference type="eggNOG" id="COG5579">
    <property type="taxonomic scope" value="Bacteria"/>
</dbReference>
<proteinExistence type="predicted"/>
<keyword evidence="1" id="KW-0732">Signal</keyword>
<evidence type="ECO:0008006" key="4">
    <source>
        <dbReference type="Google" id="ProtNLM"/>
    </source>
</evidence>
<evidence type="ECO:0000313" key="2">
    <source>
        <dbReference type="EMBL" id="EFL55688.1"/>
    </source>
</evidence>
<protein>
    <recommendedName>
        <fullName evidence="4">Tat pathway signal sequence domain protein</fullName>
    </recommendedName>
</protein>
<dbReference type="EMBL" id="AEDR01000043">
    <property type="protein sequence ID" value="EFL55688.1"/>
    <property type="molecule type" value="Genomic_DNA"/>
</dbReference>
<feature type="chain" id="PRO_5003148786" description="Tat pathway signal sequence domain protein" evidence="1">
    <location>
        <begin position="26"/>
        <end position="128"/>
    </location>
</feature>
<organism evidence="2 3">
    <name type="scientific">Veillonella atypica ACS-049-V-Sch6</name>
    <dbReference type="NCBI Taxonomy" id="866776"/>
    <lineage>
        <taxon>Bacteria</taxon>
        <taxon>Bacillati</taxon>
        <taxon>Bacillota</taxon>
        <taxon>Negativicutes</taxon>
        <taxon>Veillonellales</taxon>
        <taxon>Veillonellaceae</taxon>
        <taxon>Veillonella</taxon>
    </lineage>
</organism>
<gene>
    <name evidence="2" type="ORF">HMPREF9321_1708</name>
</gene>
<dbReference type="AlphaFoldDB" id="E1L7M8"/>
<evidence type="ECO:0000313" key="3">
    <source>
        <dbReference type="Proteomes" id="UP000004211"/>
    </source>
</evidence>
<accession>E1L7M8</accession>
<comment type="caution">
    <text evidence="2">The sequence shown here is derived from an EMBL/GenBank/DDBJ whole genome shotgun (WGS) entry which is preliminary data.</text>
</comment>